<evidence type="ECO:0000313" key="2">
    <source>
        <dbReference type="Proteomes" id="UP000008895"/>
    </source>
</evidence>
<sequence>MPEEEVEKQDHFFKEVAEDGIDKEARWLKKRHKDSFRIQEVNCGG</sequence>
<dbReference type="EMBL" id="CP002113">
    <property type="protein sequence ID" value="AEK22793.1"/>
    <property type="molecule type" value="Genomic_DNA"/>
</dbReference>
<proteinExistence type="predicted"/>
<dbReference type="HOGENOM" id="CLU_3197487_0_0_10"/>
<gene>
    <name evidence="1" type="ordered locus">Ccan_06730</name>
</gene>
<dbReference type="eggNOG" id="COG3039">
    <property type="taxonomic scope" value="Bacteria"/>
</dbReference>
<dbReference type="Proteomes" id="UP000008895">
    <property type="component" value="Chromosome"/>
</dbReference>
<protein>
    <submittedName>
        <fullName evidence="1">Uncharacterized protein</fullName>
    </submittedName>
</protein>
<dbReference type="STRING" id="860228.Ccan_06730"/>
<dbReference type="AlphaFoldDB" id="F9YT51"/>
<name>F9YT51_CAPCC</name>
<evidence type="ECO:0000313" key="1">
    <source>
        <dbReference type="EMBL" id="AEK22793.1"/>
    </source>
</evidence>
<dbReference type="KEGG" id="ccm:Ccan_06730"/>
<accession>F9YT51</accession>
<keyword evidence="2" id="KW-1185">Reference proteome</keyword>
<organism evidence="1 2">
    <name type="scientific">Capnocytophaga canimorsus (strain 5)</name>
    <dbReference type="NCBI Taxonomy" id="860228"/>
    <lineage>
        <taxon>Bacteria</taxon>
        <taxon>Pseudomonadati</taxon>
        <taxon>Bacteroidota</taxon>
        <taxon>Flavobacteriia</taxon>
        <taxon>Flavobacteriales</taxon>
        <taxon>Flavobacteriaceae</taxon>
        <taxon>Capnocytophaga</taxon>
    </lineage>
</organism>
<reference evidence="1 2" key="1">
    <citation type="journal article" date="2011" name="J. Bacteriol.">
        <title>Complete genome sequence of the dog commensal and human pathogen Capnocytophaga canimorsus strain 5.</title>
        <authorList>
            <person name="Manfredi P."/>
            <person name="Pagni M."/>
            <person name="Cornelis G.R."/>
        </authorList>
    </citation>
    <scope>NUCLEOTIDE SEQUENCE [LARGE SCALE GENOMIC DNA]</scope>
    <source>
        <strain evidence="2">5</strain>
    </source>
</reference>